<organism evidence="2 3">
    <name type="scientific">Exophiala viscosa</name>
    <dbReference type="NCBI Taxonomy" id="2486360"/>
    <lineage>
        <taxon>Eukaryota</taxon>
        <taxon>Fungi</taxon>
        <taxon>Dikarya</taxon>
        <taxon>Ascomycota</taxon>
        <taxon>Pezizomycotina</taxon>
        <taxon>Eurotiomycetes</taxon>
        <taxon>Chaetothyriomycetidae</taxon>
        <taxon>Chaetothyriales</taxon>
        <taxon>Herpotrichiellaceae</taxon>
        <taxon>Exophiala</taxon>
    </lineage>
</organism>
<sequence length="264" mass="30317">MMSTKLSPEIDRSSTPPQTRSTDLSENRDYFDSDRRGGKYHGSFKDRDTESSRRNEYLIELRNAFEDLRTKFATLDEIHFQKGAEARSHNKKSRSKKQNLLLKPDGYGTPPIVDRQILDFNFIYHEEARTIFMGRLANNLEVWTSISQDSPNPLRYLLGNQGGSKVRETELALVDDSAYPMHAIMEELSLRRDCQYEEVRVLDLETVLLAALCCFQAGWEAGQKSALALWVCEFIQHVLANTWRNPALPPPLPLLSPPWTPLMQ</sequence>
<evidence type="ECO:0000313" key="2">
    <source>
        <dbReference type="EMBL" id="KAI1614426.1"/>
    </source>
</evidence>
<evidence type="ECO:0000256" key="1">
    <source>
        <dbReference type="SAM" id="MobiDB-lite"/>
    </source>
</evidence>
<feature type="region of interest" description="Disordered" evidence="1">
    <location>
        <begin position="83"/>
        <end position="103"/>
    </location>
</feature>
<dbReference type="AlphaFoldDB" id="A0AAN6DXI9"/>
<keyword evidence="3" id="KW-1185">Reference proteome</keyword>
<proteinExistence type="predicted"/>
<accession>A0AAN6DXI9</accession>
<feature type="compositionally biased region" description="Polar residues" evidence="1">
    <location>
        <begin position="13"/>
        <end position="22"/>
    </location>
</feature>
<name>A0AAN6DXI9_9EURO</name>
<dbReference type="EMBL" id="MU404353">
    <property type="protein sequence ID" value="KAI1614426.1"/>
    <property type="molecule type" value="Genomic_DNA"/>
</dbReference>
<comment type="caution">
    <text evidence="2">The sequence shown here is derived from an EMBL/GenBank/DDBJ whole genome shotgun (WGS) entry which is preliminary data.</text>
</comment>
<feature type="region of interest" description="Disordered" evidence="1">
    <location>
        <begin position="1"/>
        <end position="47"/>
    </location>
</feature>
<protein>
    <submittedName>
        <fullName evidence="2">Uncharacterized protein</fullName>
    </submittedName>
</protein>
<feature type="compositionally biased region" description="Basic and acidic residues" evidence="1">
    <location>
        <begin position="23"/>
        <end position="47"/>
    </location>
</feature>
<reference evidence="2" key="1">
    <citation type="journal article" date="2022" name="bioRxiv">
        <title>Deciphering the potential niche of two novel black yeast fungi from a biological soil crust based on their genomes, phenotypes, and melanin regulation.</title>
        <authorList>
            <consortium name="DOE Joint Genome Institute"/>
            <person name="Carr E.C."/>
            <person name="Barton Q."/>
            <person name="Grambo S."/>
            <person name="Sullivan M."/>
            <person name="Renfro C.M."/>
            <person name="Kuo A."/>
            <person name="Pangilinan J."/>
            <person name="Lipzen A."/>
            <person name="Keymanesh K."/>
            <person name="Savage E."/>
            <person name="Barry K."/>
            <person name="Grigoriev I.V."/>
            <person name="Riekhof W.R."/>
            <person name="Harris S.S."/>
        </authorList>
    </citation>
    <scope>NUCLEOTIDE SEQUENCE</scope>
    <source>
        <strain evidence="2">JF 03-4F</strain>
    </source>
</reference>
<gene>
    <name evidence="2" type="ORF">EDD36DRAFT_226485</name>
</gene>
<evidence type="ECO:0000313" key="3">
    <source>
        <dbReference type="Proteomes" id="UP001203852"/>
    </source>
</evidence>
<dbReference type="Proteomes" id="UP001203852">
    <property type="component" value="Unassembled WGS sequence"/>
</dbReference>